<dbReference type="SUPFAM" id="SSF51735">
    <property type="entry name" value="NAD(P)-binding Rossmann-fold domains"/>
    <property type="match status" value="1"/>
</dbReference>
<keyword evidence="3" id="KW-1185">Reference proteome</keyword>
<dbReference type="Gene3D" id="3.30.360.10">
    <property type="entry name" value="Dihydrodipicolinate Reductase, domain 2"/>
    <property type="match status" value="1"/>
</dbReference>
<dbReference type="InterPro" id="IPR000683">
    <property type="entry name" value="Gfo/Idh/MocA-like_OxRdtase_N"/>
</dbReference>
<dbReference type="RefSeq" id="WP_184198933.1">
    <property type="nucleotide sequence ID" value="NZ_JACIIV010000012.1"/>
</dbReference>
<dbReference type="Gene3D" id="3.40.50.720">
    <property type="entry name" value="NAD(P)-binding Rossmann-like Domain"/>
    <property type="match status" value="1"/>
</dbReference>
<dbReference type="Pfam" id="PF01408">
    <property type="entry name" value="GFO_IDH_MocA"/>
    <property type="match status" value="1"/>
</dbReference>
<dbReference type="PANTHER" id="PTHR43818:SF7">
    <property type="entry name" value="DEHYDROGENASE"/>
    <property type="match status" value="1"/>
</dbReference>
<dbReference type="InterPro" id="IPR050463">
    <property type="entry name" value="Gfo/Idh/MocA_oxidrdct_glycsds"/>
</dbReference>
<name>A0A841L582_9SPHN</name>
<dbReference type="GO" id="GO:0000166">
    <property type="term" value="F:nucleotide binding"/>
    <property type="evidence" value="ECO:0007669"/>
    <property type="project" value="InterPro"/>
</dbReference>
<organism evidence="2 3">
    <name type="scientific">Polymorphobacter multimanifer</name>
    <dbReference type="NCBI Taxonomy" id="1070431"/>
    <lineage>
        <taxon>Bacteria</taxon>
        <taxon>Pseudomonadati</taxon>
        <taxon>Pseudomonadota</taxon>
        <taxon>Alphaproteobacteria</taxon>
        <taxon>Sphingomonadales</taxon>
        <taxon>Sphingosinicellaceae</taxon>
        <taxon>Polymorphobacter</taxon>
    </lineage>
</organism>
<feature type="domain" description="Gfo/Idh/MocA-like oxidoreductase N-terminal" evidence="1">
    <location>
        <begin position="3"/>
        <end position="112"/>
    </location>
</feature>
<dbReference type="Proteomes" id="UP000538147">
    <property type="component" value="Unassembled WGS sequence"/>
</dbReference>
<gene>
    <name evidence="2" type="ORF">FHS79_001953</name>
</gene>
<evidence type="ECO:0000313" key="2">
    <source>
        <dbReference type="EMBL" id="MBB6227774.1"/>
    </source>
</evidence>
<protein>
    <submittedName>
        <fullName evidence="2">Putative dehydrogenase</fullName>
    </submittedName>
</protein>
<evidence type="ECO:0000259" key="1">
    <source>
        <dbReference type="Pfam" id="PF01408"/>
    </source>
</evidence>
<dbReference type="InterPro" id="IPR036291">
    <property type="entry name" value="NAD(P)-bd_dom_sf"/>
</dbReference>
<accession>A0A841L582</accession>
<sequence>MTIRIALIGFGKIARDQHVPSIAADPHFELVAVTSRSGETADGVPCFADLGALLAAMPGQIDAVAICTPPDVRHAIAADALDAGLAVLLEKPPTATLGEIEDLVQRAAACGQPLHASWHSQHAPTVRAAAALLRGTVVRRLRITWREDVRKWHSGQEWIWEPGGFGVFDPGINALSIATAILPERLIVRAADLQLPGNRQTPIAADLTFAGEDFSAAFDWRHQGDEERTIEIETTTNRHIKLGDSGASLFVDGIAHPVEPRAEYPSIYARFAELVAAGQSDVDVEPLRIVADALLLARRTMVEPFVWTAGE</sequence>
<reference evidence="2 3" key="1">
    <citation type="submission" date="2020-08" db="EMBL/GenBank/DDBJ databases">
        <title>Genomic Encyclopedia of Type Strains, Phase IV (KMG-IV): sequencing the most valuable type-strain genomes for metagenomic binning, comparative biology and taxonomic classification.</title>
        <authorList>
            <person name="Goeker M."/>
        </authorList>
    </citation>
    <scope>NUCLEOTIDE SEQUENCE [LARGE SCALE GENOMIC DNA]</scope>
    <source>
        <strain evidence="2 3">DSM 102189</strain>
    </source>
</reference>
<comment type="caution">
    <text evidence="2">The sequence shown here is derived from an EMBL/GenBank/DDBJ whole genome shotgun (WGS) entry which is preliminary data.</text>
</comment>
<proteinExistence type="predicted"/>
<dbReference type="PANTHER" id="PTHR43818">
    <property type="entry name" value="BCDNA.GH03377"/>
    <property type="match status" value="1"/>
</dbReference>
<dbReference type="AlphaFoldDB" id="A0A841L582"/>
<dbReference type="EMBL" id="JACIIV010000012">
    <property type="protein sequence ID" value="MBB6227774.1"/>
    <property type="molecule type" value="Genomic_DNA"/>
</dbReference>
<evidence type="ECO:0000313" key="3">
    <source>
        <dbReference type="Proteomes" id="UP000538147"/>
    </source>
</evidence>